<name>A0A226DPR1_FOLCA</name>
<gene>
    <name evidence="1" type="ORF">Fcan01_18642</name>
</gene>
<sequence length="196" mass="22421">MSSSPAIFVRPLCLQIFLGGVVLEYINLLSTQLSNIPTKDDLASLEAKFERGIERERRQNGDLKTKLQIMSNAMTKKLDGLQNTIDNFRGLVKFMVEECINSCLENKPRSKRSTPNLPNAVKTELDFRNLSDYRLVLLTTQWLQKGFNNFTDQLATVERHQHEILKEIRNTSSGVSQGVDTVLREVASLKYYIRKI</sequence>
<evidence type="ECO:0000313" key="1">
    <source>
        <dbReference type="EMBL" id="OXA46647.1"/>
    </source>
</evidence>
<dbReference type="Proteomes" id="UP000198287">
    <property type="component" value="Unassembled WGS sequence"/>
</dbReference>
<organism evidence="1 2">
    <name type="scientific">Folsomia candida</name>
    <name type="common">Springtail</name>
    <dbReference type="NCBI Taxonomy" id="158441"/>
    <lineage>
        <taxon>Eukaryota</taxon>
        <taxon>Metazoa</taxon>
        <taxon>Ecdysozoa</taxon>
        <taxon>Arthropoda</taxon>
        <taxon>Hexapoda</taxon>
        <taxon>Collembola</taxon>
        <taxon>Entomobryomorpha</taxon>
        <taxon>Isotomoidea</taxon>
        <taxon>Isotomidae</taxon>
        <taxon>Proisotominae</taxon>
        <taxon>Folsomia</taxon>
    </lineage>
</organism>
<comment type="caution">
    <text evidence="1">The sequence shown here is derived from an EMBL/GenBank/DDBJ whole genome shotgun (WGS) entry which is preliminary data.</text>
</comment>
<reference evidence="1 2" key="1">
    <citation type="submission" date="2015-12" db="EMBL/GenBank/DDBJ databases">
        <title>The genome of Folsomia candida.</title>
        <authorList>
            <person name="Faddeeva A."/>
            <person name="Derks M.F."/>
            <person name="Anvar Y."/>
            <person name="Smit S."/>
            <person name="Van Straalen N."/>
            <person name="Roelofs D."/>
        </authorList>
    </citation>
    <scope>NUCLEOTIDE SEQUENCE [LARGE SCALE GENOMIC DNA]</scope>
    <source>
        <strain evidence="1 2">VU population</strain>
        <tissue evidence="1">Whole body</tissue>
    </source>
</reference>
<proteinExistence type="predicted"/>
<accession>A0A226DPR1</accession>
<protein>
    <submittedName>
        <fullName evidence="1">Uncharacterized protein</fullName>
    </submittedName>
</protein>
<keyword evidence="2" id="KW-1185">Reference proteome</keyword>
<dbReference type="AlphaFoldDB" id="A0A226DPR1"/>
<dbReference type="EMBL" id="LNIX01000015">
    <property type="protein sequence ID" value="OXA46647.1"/>
    <property type="molecule type" value="Genomic_DNA"/>
</dbReference>
<evidence type="ECO:0000313" key="2">
    <source>
        <dbReference type="Proteomes" id="UP000198287"/>
    </source>
</evidence>